<feature type="region of interest" description="Disordered" evidence="1">
    <location>
        <begin position="299"/>
        <end position="320"/>
    </location>
</feature>
<organism evidence="2 3">
    <name type="scientific">Angomonas deanei</name>
    <dbReference type="NCBI Taxonomy" id="59799"/>
    <lineage>
        <taxon>Eukaryota</taxon>
        <taxon>Discoba</taxon>
        <taxon>Euglenozoa</taxon>
        <taxon>Kinetoplastea</taxon>
        <taxon>Metakinetoplastina</taxon>
        <taxon>Trypanosomatida</taxon>
        <taxon>Trypanosomatidae</taxon>
        <taxon>Strigomonadinae</taxon>
        <taxon>Angomonas</taxon>
    </lineage>
</organism>
<dbReference type="VEuPathDB" id="TriTrypDB:ADEAN_000844300"/>
<feature type="compositionally biased region" description="Basic and acidic residues" evidence="1">
    <location>
        <begin position="211"/>
        <end position="222"/>
    </location>
</feature>
<accession>A0A7G2CNK0</accession>
<dbReference type="AlphaFoldDB" id="A0A7G2CNK0"/>
<evidence type="ECO:0000313" key="2">
    <source>
        <dbReference type="EMBL" id="CAD2220919.1"/>
    </source>
</evidence>
<name>A0A7G2CNK0_9TRYP</name>
<sequence length="351" mass="38842">MQPHVTLKYGPYACSVTDESSLFASATELLQQATPRLQLCQDSEAQGPPSTEEGFTRIPVVRLPEDIVLSLCSETEGEDEVSLLGRPSLEVYSHTYQRHLSITNWAMWEATRNVLYDEYLSNAASKEENFSLELTIIIIWLEEDTLHKLYYEDVCDEEDYLALHANHIDNNNGNDNVGYSDAVNRLPPTNTSRNIFDTSATPRDGSPTGKNDNRIEEGDDGIHNSVNTTNNATGLSASIIIVDKDNVTRGHCILPLLGNNSQNKSYFSFSEFVELVKSACGVRRHRHIKIAYCIVNPNSNNNSNSNPTNSGSRVTSPSSGAAVLLSGSEPHYPYPKGTTQPLIIIITTMRM</sequence>
<dbReference type="EMBL" id="LR877163">
    <property type="protein sequence ID" value="CAD2220919.1"/>
    <property type="molecule type" value="Genomic_DNA"/>
</dbReference>
<evidence type="ECO:0000256" key="1">
    <source>
        <dbReference type="SAM" id="MobiDB-lite"/>
    </source>
</evidence>
<feature type="compositionally biased region" description="Low complexity" evidence="1">
    <location>
        <begin position="299"/>
        <end position="310"/>
    </location>
</feature>
<feature type="compositionally biased region" description="Polar residues" evidence="1">
    <location>
        <begin position="189"/>
        <end position="201"/>
    </location>
</feature>
<dbReference type="Proteomes" id="UP000515908">
    <property type="component" value="Chromosome 19"/>
</dbReference>
<proteinExistence type="predicted"/>
<evidence type="ECO:0000313" key="3">
    <source>
        <dbReference type="Proteomes" id="UP000515908"/>
    </source>
</evidence>
<keyword evidence="3" id="KW-1185">Reference proteome</keyword>
<reference evidence="2 3" key="1">
    <citation type="submission" date="2020-08" db="EMBL/GenBank/DDBJ databases">
        <authorList>
            <person name="Newling K."/>
            <person name="Davey J."/>
            <person name="Forrester S."/>
        </authorList>
    </citation>
    <scope>NUCLEOTIDE SEQUENCE [LARGE SCALE GENOMIC DNA]</scope>
    <source>
        <strain evidence="3">Crithidia deanei Carvalho (ATCC PRA-265)</strain>
    </source>
</reference>
<protein>
    <submittedName>
        <fullName evidence="2">Uncharacterized protein</fullName>
    </submittedName>
</protein>
<gene>
    <name evidence="2" type="ORF">ADEAN_000844300</name>
</gene>
<feature type="region of interest" description="Disordered" evidence="1">
    <location>
        <begin position="189"/>
        <end position="228"/>
    </location>
</feature>